<feature type="transmembrane region" description="Helical" evidence="1">
    <location>
        <begin position="270"/>
        <end position="294"/>
    </location>
</feature>
<dbReference type="GeneID" id="36330842"/>
<dbReference type="RefSeq" id="XP_024338072.1">
    <property type="nucleotide sequence ID" value="XM_024485893.1"/>
</dbReference>
<dbReference type="AlphaFoldDB" id="A0A1X6MY26"/>
<keyword evidence="1" id="KW-0472">Membrane</keyword>
<feature type="transmembrane region" description="Helical" evidence="1">
    <location>
        <begin position="484"/>
        <end position="508"/>
    </location>
</feature>
<evidence type="ECO:0000256" key="1">
    <source>
        <dbReference type="SAM" id="Phobius"/>
    </source>
</evidence>
<feature type="transmembrane region" description="Helical" evidence="1">
    <location>
        <begin position="415"/>
        <end position="439"/>
    </location>
</feature>
<evidence type="ECO:0000313" key="3">
    <source>
        <dbReference type="Proteomes" id="UP000194127"/>
    </source>
</evidence>
<keyword evidence="3" id="KW-1185">Reference proteome</keyword>
<reference evidence="2 3" key="1">
    <citation type="submission" date="2017-04" db="EMBL/GenBank/DDBJ databases">
        <title>Genome Sequence of the Model Brown-Rot Fungus Postia placenta SB12.</title>
        <authorList>
            <consortium name="DOE Joint Genome Institute"/>
            <person name="Gaskell J."/>
            <person name="Kersten P."/>
            <person name="Larrondo L.F."/>
            <person name="Canessa P."/>
            <person name="Martinez D."/>
            <person name="Hibbett D."/>
            <person name="Schmoll M."/>
            <person name="Kubicek C.P."/>
            <person name="Martinez A.T."/>
            <person name="Yadav J."/>
            <person name="Master E."/>
            <person name="Magnuson J.K."/>
            <person name="James T."/>
            <person name="Yaver D."/>
            <person name="Berka R."/>
            <person name="Labutti K."/>
            <person name="Lipzen A."/>
            <person name="Aerts A."/>
            <person name="Barry K."/>
            <person name="Henrissat B."/>
            <person name="Blanchette R."/>
            <person name="Grigoriev I."/>
            <person name="Cullen D."/>
        </authorList>
    </citation>
    <scope>NUCLEOTIDE SEQUENCE [LARGE SCALE GENOMIC DNA]</scope>
    <source>
        <strain evidence="2 3">MAD-698-R-SB12</strain>
    </source>
</reference>
<name>A0A1X6MY26_9APHY</name>
<dbReference type="EMBL" id="KZ110599">
    <property type="protein sequence ID" value="OSX61278.1"/>
    <property type="molecule type" value="Genomic_DNA"/>
</dbReference>
<keyword evidence="1" id="KW-1133">Transmembrane helix</keyword>
<keyword evidence="1" id="KW-0812">Transmembrane</keyword>
<feature type="transmembrane region" description="Helical" evidence="1">
    <location>
        <begin position="451"/>
        <end position="472"/>
    </location>
</feature>
<evidence type="ECO:0000313" key="2">
    <source>
        <dbReference type="EMBL" id="OSX61278.1"/>
    </source>
</evidence>
<feature type="transmembrane region" description="Helical" evidence="1">
    <location>
        <begin position="20"/>
        <end position="44"/>
    </location>
</feature>
<protein>
    <submittedName>
        <fullName evidence="2">Uncharacterized protein</fullName>
    </submittedName>
</protein>
<sequence>MAPLPAVTQVRTFVQFTRWGYFPCIVAFIVAFLSHTTHGAPLGLDTSLYCPKNLDILWNLAKFLGTNYIAHAISVPLAAEVGRFTQRVTVRSPTHWAAIVSLFLPFGGLGRAILLVAEHLESLNDNVRAALKHGSIHIITRTEMWQPPDDREEIIFVRLPPKWHDLPSDHANNGYAAFKLVSERESHIVIDHHDRKIHGELHLPRGYAVAAPLDKSITESIIDTRLLDTRGLSIHRPPQTLNLLAAVAQMVAACITLKSTIGNQVERFGYAAYGLSVFPYALMSAVNVICSAIVGDFTSGYMLRTPILQEAERRGAVFDGSIGRVRSLYAEPGYKGKSGFTAVGMSIKPENPAVVNSRKILVVRDGEKKKEFLFDPERYNTDIDTSFFDISSITHDGQHDENEVKPYKKRHWLRYFAIALAFLITMLAPYAVIYFFSGFRKGQSTTAQRRWMMSWLVADQVSAAGTFVFWWIWQKHGNIIPIAVHYAGVAGLLVPAIGGLVTVGAMFLEDNQFGPCGPS</sequence>
<feature type="transmembrane region" description="Helical" evidence="1">
    <location>
        <begin position="240"/>
        <end position="258"/>
    </location>
</feature>
<organism evidence="2 3">
    <name type="scientific">Postia placenta MAD-698-R-SB12</name>
    <dbReference type="NCBI Taxonomy" id="670580"/>
    <lineage>
        <taxon>Eukaryota</taxon>
        <taxon>Fungi</taxon>
        <taxon>Dikarya</taxon>
        <taxon>Basidiomycota</taxon>
        <taxon>Agaricomycotina</taxon>
        <taxon>Agaricomycetes</taxon>
        <taxon>Polyporales</taxon>
        <taxon>Adustoporiaceae</taxon>
        <taxon>Rhodonia</taxon>
    </lineage>
</organism>
<accession>A0A1X6MY26</accession>
<dbReference type="Proteomes" id="UP000194127">
    <property type="component" value="Unassembled WGS sequence"/>
</dbReference>
<dbReference type="OrthoDB" id="3253026at2759"/>
<feature type="transmembrane region" description="Helical" evidence="1">
    <location>
        <begin position="56"/>
        <end position="75"/>
    </location>
</feature>
<gene>
    <name evidence="2" type="ORF">POSPLADRAFT_1146182</name>
</gene>
<proteinExistence type="predicted"/>